<dbReference type="KEGG" id="crq:GCK72_017504"/>
<evidence type="ECO:0000313" key="2">
    <source>
        <dbReference type="Proteomes" id="UP000483820"/>
    </source>
</evidence>
<dbReference type="AlphaFoldDB" id="A0A6A5G894"/>
<evidence type="ECO:0000313" key="1">
    <source>
        <dbReference type="EMBL" id="KAF1750953.1"/>
    </source>
</evidence>
<reference evidence="1 2" key="1">
    <citation type="submission" date="2019-12" db="EMBL/GenBank/DDBJ databases">
        <title>Chromosome-level assembly of the Caenorhabditis remanei genome.</title>
        <authorList>
            <person name="Teterina A.A."/>
            <person name="Willis J.H."/>
            <person name="Phillips P.C."/>
        </authorList>
    </citation>
    <scope>NUCLEOTIDE SEQUENCE [LARGE SCALE GENOMIC DNA]</scope>
    <source>
        <strain evidence="1 2">PX506</strain>
        <tissue evidence="1">Whole organism</tissue>
    </source>
</reference>
<dbReference type="EMBL" id="WUAV01000005">
    <property type="protein sequence ID" value="KAF1750953.1"/>
    <property type="molecule type" value="Genomic_DNA"/>
</dbReference>
<dbReference type="RefSeq" id="XP_053581037.1">
    <property type="nucleotide sequence ID" value="XM_053732124.1"/>
</dbReference>
<dbReference type="CTD" id="78776563"/>
<comment type="caution">
    <text evidence="1">The sequence shown here is derived from an EMBL/GenBank/DDBJ whole genome shotgun (WGS) entry which is preliminary data.</text>
</comment>
<sequence length="141" mass="16039">MLESPHQKNLPARALISRRECKLFGKLFRSDSYVEDGIDFGEGVNVASEYLPVTSQRILLGNGKPTENVAAFSLRRVLSQEIVLLVPFLHLTMGKLLLARSCNIHQQACSFFLEILLRTAFDDVLPNEEDFPYRRDGIWKS</sequence>
<dbReference type="Proteomes" id="UP000483820">
    <property type="component" value="Chromosome V"/>
</dbReference>
<name>A0A6A5G894_CAERE</name>
<accession>A0A6A5G894</accession>
<gene>
    <name evidence="1" type="ORF">GCK72_017504</name>
</gene>
<organism evidence="1 2">
    <name type="scientific">Caenorhabditis remanei</name>
    <name type="common">Caenorhabditis vulgaris</name>
    <dbReference type="NCBI Taxonomy" id="31234"/>
    <lineage>
        <taxon>Eukaryota</taxon>
        <taxon>Metazoa</taxon>
        <taxon>Ecdysozoa</taxon>
        <taxon>Nematoda</taxon>
        <taxon>Chromadorea</taxon>
        <taxon>Rhabditida</taxon>
        <taxon>Rhabditina</taxon>
        <taxon>Rhabditomorpha</taxon>
        <taxon>Rhabditoidea</taxon>
        <taxon>Rhabditidae</taxon>
        <taxon>Peloderinae</taxon>
        <taxon>Caenorhabditis</taxon>
    </lineage>
</organism>
<protein>
    <submittedName>
        <fullName evidence="1">Uncharacterized protein</fullName>
    </submittedName>
</protein>
<dbReference type="GeneID" id="78776563"/>
<proteinExistence type="predicted"/>